<gene>
    <name evidence="2" type="ORF">KIPB_007632</name>
</gene>
<comment type="caution">
    <text evidence="2">The sequence shown here is derived from an EMBL/GenBank/DDBJ whole genome shotgun (WGS) entry which is preliminary data.</text>
</comment>
<dbReference type="AlphaFoldDB" id="A0A9K3GK70"/>
<reference evidence="2 3" key="1">
    <citation type="journal article" date="2018" name="PLoS ONE">
        <title>The draft genome of Kipferlia bialata reveals reductive genome evolution in fornicate parasites.</title>
        <authorList>
            <person name="Tanifuji G."/>
            <person name="Takabayashi S."/>
            <person name="Kume K."/>
            <person name="Takagi M."/>
            <person name="Nakayama T."/>
            <person name="Kamikawa R."/>
            <person name="Inagaki Y."/>
            <person name="Hashimoto T."/>
        </authorList>
    </citation>
    <scope>NUCLEOTIDE SEQUENCE [LARGE SCALE GENOMIC DNA]</scope>
    <source>
        <strain evidence="2">NY0173</strain>
    </source>
</reference>
<evidence type="ECO:0000256" key="1">
    <source>
        <dbReference type="SAM" id="MobiDB-lite"/>
    </source>
</evidence>
<feature type="non-terminal residue" evidence="2">
    <location>
        <position position="1"/>
    </location>
</feature>
<keyword evidence="3" id="KW-1185">Reference proteome</keyword>
<dbReference type="Proteomes" id="UP000265618">
    <property type="component" value="Unassembled WGS sequence"/>
</dbReference>
<sequence>AWYFTSQKQEGKILRKNRSNLTFQTISSDFTRLVASDGTRRKDLKPKGKGRTRTKGGTRSVNGAVCAIIGHYDASDDLSLTFRTRAVSAPQLVHFLGQVASTEFCGYVQQYVPPPTDKHTEVKATWTSGLVSVERRVAKQSTSDCRSDPMIRTAGFGSYLPHSDLVPPVGHHVPAHLHSTLLRVARHVERHVREQFLSGRPLIRVWREDEGPQCDVLVEPGMAPTVSLGDYRPVHPYTPVDEATQELIPVPPTHMQTIANSICVQKLICHLSPMSGMGQYCLSYASALDMSCSMVETAKGLVYAPFSASIDRAQHIFMQSLILHHPDLIDPSSSLSLCPTLLPYVDPYTAHPHPKGHPQGQRGVGGGVEREEEPEMVWEGSVDVQCPRCGNPVPHVADMAPCSVKMLIYEALLEIHAKTPQLFSVPQDYREYPLVFSCLLEEMKVTIGAKQSRIIDSHLETVDWSSLTLIRFDGTPLSLIPLALRRKWPGRGWDMFLRDIGDPNWLYTEVAVCSSCWGTIKSDMEGRERERERAEAQRFYGTAPPPAEILDHLGESDGDWGEGEGEREGEAEENDYMDFEGLAEYE</sequence>
<feature type="compositionally biased region" description="Acidic residues" evidence="1">
    <location>
        <begin position="556"/>
        <end position="586"/>
    </location>
</feature>
<accession>A0A9K3GK70</accession>
<feature type="region of interest" description="Disordered" evidence="1">
    <location>
        <begin position="37"/>
        <end position="57"/>
    </location>
</feature>
<dbReference type="EMBL" id="BDIP01002189">
    <property type="protein sequence ID" value="GIQ85887.1"/>
    <property type="molecule type" value="Genomic_DNA"/>
</dbReference>
<feature type="compositionally biased region" description="Basic and acidic residues" evidence="1">
    <location>
        <begin position="526"/>
        <end position="536"/>
    </location>
</feature>
<feature type="compositionally biased region" description="Basic residues" evidence="1">
    <location>
        <begin position="42"/>
        <end position="56"/>
    </location>
</feature>
<name>A0A9K3GK70_9EUKA</name>
<proteinExistence type="predicted"/>
<evidence type="ECO:0000313" key="3">
    <source>
        <dbReference type="Proteomes" id="UP000265618"/>
    </source>
</evidence>
<evidence type="ECO:0000313" key="2">
    <source>
        <dbReference type="EMBL" id="GIQ85887.1"/>
    </source>
</evidence>
<organism evidence="2 3">
    <name type="scientific">Kipferlia bialata</name>
    <dbReference type="NCBI Taxonomy" id="797122"/>
    <lineage>
        <taxon>Eukaryota</taxon>
        <taxon>Metamonada</taxon>
        <taxon>Carpediemonas-like organisms</taxon>
        <taxon>Kipferlia</taxon>
    </lineage>
</organism>
<protein>
    <submittedName>
        <fullName evidence="2">Uncharacterized protein</fullName>
    </submittedName>
</protein>
<feature type="region of interest" description="Disordered" evidence="1">
    <location>
        <begin position="526"/>
        <end position="586"/>
    </location>
</feature>